<dbReference type="PROSITE" id="PS00624">
    <property type="entry name" value="GMC_OXRED_2"/>
    <property type="match status" value="1"/>
</dbReference>
<protein>
    <recommendedName>
        <fullName evidence="7">Glucose-methanol-choline oxidoreductase N-terminal domain-containing protein</fullName>
    </recommendedName>
</protein>
<keyword evidence="4 5" id="KW-0274">FAD</keyword>
<dbReference type="InterPro" id="IPR007867">
    <property type="entry name" value="GMC_OxRtase_C"/>
</dbReference>
<gene>
    <name evidence="8" type="ORF">O3P69_003026</name>
</gene>
<dbReference type="InterPro" id="IPR000172">
    <property type="entry name" value="GMC_OxRdtase_N"/>
</dbReference>
<comment type="cofactor">
    <cofactor evidence="1 5">
        <name>FAD</name>
        <dbReference type="ChEBI" id="CHEBI:57692"/>
    </cofactor>
</comment>
<reference evidence="8 9" key="1">
    <citation type="submission" date="2023-03" db="EMBL/GenBank/DDBJ databases">
        <title>High-quality genome of Scylla paramamosain provides insights in environmental adaptation.</title>
        <authorList>
            <person name="Zhang L."/>
        </authorList>
    </citation>
    <scope>NUCLEOTIDE SEQUENCE [LARGE SCALE GENOMIC DNA]</scope>
    <source>
        <strain evidence="8">LZ_2023a</strain>
        <tissue evidence="8">Muscle</tissue>
    </source>
</reference>
<feature type="binding site" evidence="5">
    <location>
        <position position="129"/>
    </location>
    <ligand>
        <name>FAD</name>
        <dbReference type="ChEBI" id="CHEBI:57692"/>
    </ligand>
</feature>
<feature type="binding site" evidence="5">
    <location>
        <position position="133"/>
    </location>
    <ligand>
        <name>FAD</name>
        <dbReference type="ChEBI" id="CHEBI:57692"/>
    </ligand>
</feature>
<sequence length="621" mass="67462">MSSSVLQAISSRVLVGSMLPLLQAVLHTMVQEATLDYDRPQEFYSQYDFIIVGAGTAGSVVAGRLAEVPWFRVLVLEAGAVPSPETYAPGLAPLGSLNTSNTWNYITEPQQHSLGNFVNQRATLPLARVVGGTSTTGGMVYSRGDPQDYDNWETLGNPGWDYDSILYYFKKAEDYLGGHLGETETYHGRGGPLAVSPDPNEGPLSDAFLRAGEELGYNTLDLNGPYQMGFSRPHYNIREGVRSSTAGSYLQPALSWSNLHILHSSTVTKVLFKEKKAIGVLFEYEGKTFQVTAEREVVLSAGAVASPKLLLLSGVGPQQHLKDNKVDVVANLAGVGQNLQDHLGVYGLVWTLPGAPPHSGPLFNTTAMHQYVRHREGPFSAPPAQCSTARVEVEEGKNQSGIGILFTPVSFHMDQGLPTPYTYGMDEQMYQEYYGSVLGKAGFTMLVSLLHPKSTGTISLLSTDPRDPPVIDPKFLSHPDDLHTLVKGIQFAFKLANTDALRSLGAKFHDKPLPGCRRNGGKKDEGEEEDKEYWRCFIQHMASSLWHPAGTCRMGPSSDPLAVVDSSLRVHCVEGLRVVDASVMPATVSGGTAAATVMIAEKAADIIKADWDIDVDYDFIL</sequence>
<evidence type="ECO:0000256" key="5">
    <source>
        <dbReference type="PIRSR" id="PIRSR000137-2"/>
    </source>
</evidence>
<dbReference type="Pfam" id="PF05199">
    <property type="entry name" value="GMC_oxred_C"/>
    <property type="match status" value="1"/>
</dbReference>
<dbReference type="GO" id="GO:0016614">
    <property type="term" value="F:oxidoreductase activity, acting on CH-OH group of donors"/>
    <property type="evidence" value="ECO:0007669"/>
    <property type="project" value="InterPro"/>
</dbReference>
<feature type="signal peptide" evidence="6">
    <location>
        <begin position="1"/>
        <end position="24"/>
    </location>
</feature>
<name>A0AAW0UIT3_SCYPA</name>
<dbReference type="GO" id="GO:0050660">
    <property type="term" value="F:flavin adenine dinucleotide binding"/>
    <property type="evidence" value="ECO:0007669"/>
    <property type="project" value="InterPro"/>
</dbReference>
<evidence type="ECO:0000256" key="4">
    <source>
        <dbReference type="ARBA" id="ARBA00022827"/>
    </source>
</evidence>
<evidence type="ECO:0000256" key="1">
    <source>
        <dbReference type="ARBA" id="ARBA00001974"/>
    </source>
</evidence>
<feature type="chain" id="PRO_5044717124" description="Glucose-methanol-choline oxidoreductase N-terminal domain-containing protein" evidence="6">
    <location>
        <begin position="25"/>
        <end position="621"/>
    </location>
</feature>
<dbReference type="Proteomes" id="UP001487740">
    <property type="component" value="Unassembled WGS sequence"/>
</dbReference>
<proteinExistence type="inferred from homology"/>
<accession>A0AAW0UIT3</accession>
<dbReference type="Gene3D" id="3.30.560.10">
    <property type="entry name" value="Glucose Oxidase, domain 3"/>
    <property type="match status" value="1"/>
</dbReference>
<feature type="domain" description="Glucose-methanol-choline oxidoreductase N-terminal" evidence="7">
    <location>
        <begin position="302"/>
        <end position="316"/>
    </location>
</feature>
<dbReference type="SUPFAM" id="SSF54373">
    <property type="entry name" value="FAD-linked reductases, C-terminal domain"/>
    <property type="match status" value="1"/>
</dbReference>
<dbReference type="Gene3D" id="3.50.50.60">
    <property type="entry name" value="FAD/NAD(P)-binding domain"/>
    <property type="match status" value="1"/>
</dbReference>
<evidence type="ECO:0000256" key="3">
    <source>
        <dbReference type="ARBA" id="ARBA00022630"/>
    </source>
</evidence>
<dbReference type="EMBL" id="JARAKH010000010">
    <property type="protein sequence ID" value="KAK8400049.1"/>
    <property type="molecule type" value="Genomic_DNA"/>
</dbReference>
<organism evidence="8 9">
    <name type="scientific">Scylla paramamosain</name>
    <name type="common">Mud crab</name>
    <dbReference type="NCBI Taxonomy" id="85552"/>
    <lineage>
        <taxon>Eukaryota</taxon>
        <taxon>Metazoa</taxon>
        <taxon>Ecdysozoa</taxon>
        <taxon>Arthropoda</taxon>
        <taxon>Crustacea</taxon>
        <taxon>Multicrustacea</taxon>
        <taxon>Malacostraca</taxon>
        <taxon>Eumalacostraca</taxon>
        <taxon>Eucarida</taxon>
        <taxon>Decapoda</taxon>
        <taxon>Pleocyemata</taxon>
        <taxon>Brachyura</taxon>
        <taxon>Eubrachyura</taxon>
        <taxon>Portunoidea</taxon>
        <taxon>Portunidae</taxon>
        <taxon>Portuninae</taxon>
        <taxon>Scylla</taxon>
    </lineage>
</organism>
<keyword evidence="6" id="KW-0732">Signal</keyword>
<evidence type="ECO:0000313" key="9">
    <source>
        <dbReference type="Proteomes" id="UP001487740"/>
    </source>
</evidence>
<keyword evidence="3" id="KW-0285">Flavoprotein</keyword>
<evidence type="ECO:0000259" key="7">
    <source>
        <dbReference type="PROSITE" id="PS00624"/>
    </source>
</evidence>
<comment type="similarity">
    <text evidence="2">Belongs to the GMC oxidoreductase family.</text>
</comment>
<evidence type="ECO:0000256" key="6">
    <source>
        <dbReference type="SAM" id="SignalP"/>
    </source>
</evidence>
<dbReference type="InterPro" id="IPR036188">
    <property type="entry name" value="FAD/NAD-bd_sf"/>
</dbReference>
<dbReference type="PANTHER" id="PTHR11552">
    <property type="entry name" value="GLUCOSE-METHANOL-CHOLINE GMC OXIDOREDUCTASE"/>
    <property type="match status" value="1"/>
</dbReference>
<dbReference type="EMBL" id="JARAKH010000010">
    <property type="protein sequence ID" value="KAK8400048.1"/>
    <property type="molecule type" value="Genomic_DNA"/>
</dbReference>
<dbReference type="Pfam" id="PF00732">
    <property type="entry name" value="GMC_oxred_N"/>
    <property type="match status" value="1"/>
</dbReference>
<feature type="binding site" evidence="5">
    <location>
        <begin position="546"/>
        <end position="547"/>
    </location>
    <ligand>
        <name>FAD</name>
        <dbReference type="ChEBI" id="CHEBI:57692"/>
    </ligand>
</feature>
<comment type="caution">
    <text evidence="8">The sequence shown here is derived from an EMBL/GenBank/DDBJ whole genome shotgun (WGS) entry which is preliminary data.</text>
</comment>
<dbReference type="InterPro" id="IPR012132">
    <property type="entry name" value="GMC_OxRdtase"/>
</dbReference>
<dbReference type="PANTHER" id="PTHR11552:SF147">
    <property type="entry name" value="CHOLINE DEHYDROGENASE, MITOCHONDRIAL"/>
    <property type="match status" value="1"/>
</dbReference>
<dbReference type="AlphaFoldDB" id="A0AAW0UIT3"/>
<keyword evidence="9" id="KW-1185">Reference proteome</keyword>
<dbReference type="PIRSF" id="PIRSF000137">
    <property type="entry name" value="Alcohol_oxidase"/>
    <property type="match status" value="1"/>
</dbReference>
<evidence type="ECO:0000313" key="8">
    <source>
        <dbReference type="EMBL" id="KAK8400049.1"/>
    </source>
</evidence>
<feature type="binding site" evidence="5">
    <location>
        <position position="267"/>
    </location>
    <ligand>
        <name>FAD</name>
        <dbReference type="ChEBI" id="CHEBI:57692"/>
    </ligand>
</feature>
<evidence type="ECO:0000256" key="2">
    <source>
        <dbReference type="ARBA" id="ARBA00010790"/>
    </source>
</evidence>
<dbReference type="SUPFAM" id="SSF51905">
    <property type="entry name" value="FAD/NAD(P)-binding domain"/>
    <property type="match status" value="1"/>
</dbReference>